<dbReference type="PATRIC" id="fig|660596.6.peg.5090"/>
<keyword evidence="5" id="KW-1185">Reference proteome</keyword>
<name>C7E4S0_PANSE</name>
<dbReference type="Proteomes" id="UP000192380">
    <property type="component" value="Plasmid pDSJ08"/>
</dbReference>
<accession>H3RKY9</accession>
<evidence type="ECO:0000313" key="5">
    <source>
        <dbReference type="Proteomes" id="UP000192380"/>
    </source>
</evidence>
<sequence length="124" mass="13929">MSQINQVSPAALAAYSSASDEENATGSSFNDKVLDFCKQNHPEGSLNEVITQLKKLADPGEKISMQQLNSSLLIADGTLRKDEKYKTYTDSTLDRMTYQMFGVNMFYNNMLYKNFTKTDDDTSL</sequence>
<protein>
    <recommendedName>
        <fullName evidence="6">Type III secretion system protein</fullName>
    </recommendedName>
</protein>
<reference evidence="1" key="1">
    <citation type="submission" date="2009-06" db="EMBL/GenBank/DDBJ databases">
        <authorList>
            <person name="Perna N.T."/>
        </authorList>
    </citation>
    <scope>NUCLEOTIDE SEQUENCE</scope>
    <source>
        <strain evidence="1">DC283</strain>
    </source>
</reference>
<keyword evidence="2" id="KW-0614">Plasmid</keyword>
<reference evidence="2 5" key="4">
    <citation type="submission" date="2016-10" db="EMBL/GenBank/DDBJ databases">
        <title>Complete Genome Assembly of Pantoea stewartii subsp. stewartii DC283, a Corn Pathogen.</title>
        <authorList>
            <person name="Duong D.A."/>
            <person name="Stevens A.M."/>
            <person name="Jensen R.V."/>
        </authorList>
    </citation>
    <scope>NUCLEOTIDE SEQUENCE [LARGE SCALE GENOMIC DNA]</scope>
    <source>
        <strain evidence="2 5">DC283</strain>
        <plasmid evidence="2 5">pDSJ08</plasmid>
    </source>
</reference>
<organism evidence="1">
    <name type="scientific">Pantoea stewartii subsp. stewartii DC283</name>
    <dbReference type="NCBI Taxonomy" id="660596"/>
    <lineage>
        <taxon>Bacteria</taxon>
        <taxon>Pseudomonadati</taxon>
        <taxon>Pseudomonadota</taxon>
        <taxon>Gammaproteobacteria</taxon>
        <taxon>Enterobacterales</taxon>
        <taxon>Erwiniaceae</taxon>
        <taxon>Pantoea</taxon>
    </lineage>
</organism>
<dbReference type="RefSeq" id="WP_006122193.1">
    <property type="nucleotide sequence ID" value="NZ_AHIE01000039.1"/>
</dbReference>
<dbReference type="EMBL" id="CP017589">
    <property type="protein sequence ID" value="ARF52321.1"/>
    <property type="molecule type" value="Genomic_DNA"/>
</dbReference>
<dbReference type="Proteomes" id="UP000005050">
    <property type="component" value="Unassembled WGS sequence"/>
</dbReference>
<accession>C7E4S0</accession>
<proteinExistence type="predicted"/>
<geneLocation type="plasmid" evidence="2 5">
    <name>pDSJ08</name>
</geneLocation>
<gene>
    <name evidence="1" type="primary">psa1</name>
    <name evidence="3" type="ORF">CKS_4542</name>
    <name evidence="2" type="ORF">DSJ_24060</name>
</gene>
<dbReference type="EMBL" id="GQ249669">
    <property type="protein sequence ID" value="ACT68017.1"/>
    <property type="molecule type" value="Genomic_DNA"/>
</dbReference>
<evidence type="ECO:0000313" key="1">
    <source>
        <dbReference type="EMBL" id="ACT68017.1"/>
    </source>
</evidence>
<reference evidence="3" key="3">
    <citation type="submission" date="2012-01" db="EMBL/GenBank/DDBJ databases">
        <authorList>
            <person name="Biehl B.S."/>
            <person name="Ding Y."/>
            <person name="Dugan-Rocha S.P."/>
            <person name="Gibbs R.A."/>
            <person name="Glasner J.D."/>
            <person name="Kovar C."/>
            <person name="Muzny D.M."/>
            <person name="Neeno-Eckwall E.C."/>
            <person name="Perna N.T."/>
            <person name="Qin X."/>
            <person name="von Bodman S.B."/>
            <person name="Weinstock G.M."/>
        </authorList>
    </citation>
    <scope>NUCLEOTIDE SEQUENCE</scope>
    <source>
        <strain evidence="3">DC283</strain>
    </source>
</reference>
<evidence type="ECO:0000313" key="2">
    <source>
        <dbReference type="EMBL" id="ARF52321.1"/>
    </source>
</evidence>
<evidence type="ECO:0008006" key="6">
    <source>
        <dbReference type="Google" id="ProtNLM"/>
    </source>
</evidence>
<dbReference type="OrthoDB" id="6522709at2"/>
<dbReference type="AlphaFoldDB" id="C7E4S0"/>
<evidence type="ECO:0000313" key="3">
    <source>
        <dbReference type="EMBL" id="EHT97984.1"/>
    </source>
</evidence>
<evidence type="ECO:0000313" key="4">
    <source>
        <dbReference type="Proteomes" id="UP000005050"/>
    </source>
</evidence>
<dbReference type="EMBL" id="AHIE01000039">
    <property type="protein sequence ID" value="EHT97984.1"/>
    <property type="molecule type" value="Genomic_DNA"/>
</dbReference>
<reference evidence="3 4" key="2">
    <citation type="journal article" date="2012" name="Mol. Microbiol.">
        <title>The genetic and structural basis of two distinct terminal side branch residues in stewartan and amylovoran exopolysaccharides and their potential role in host adaptation.</title>
        <authorList>
            <person name="Wang X."/>
            <person name="Yang F."/>
            <person name="von Bodman S.B."/>
        </authorList>
    </citation>
    <scope>NUCLEOTIDE SEQUENCE [LARGE SCALE GENOMIC DNA]</scope>
    <source>
        <strain evidence="3 4">DC283</strain>
    </source>
</reference>
<dbReference type="KEGG" id="pstw:DSJ_24060"/>